<keyword evidence="2" id="KW-1185">Reference proteome</keyword>
<proteinExistence type="predicted"/>
<dbReference type="Proteomes" id="UP000019112">
    <property type="component" value="Unassembled WGS sequence"/>
</dbReference>
<evidence type="ECO:0000313" key="1">
    <source>
        <dbReference type="EMBL" id="ETZ07453.1"/>
    </source>
</evidence>
<dbReference type="EMBL" id="AWTR02000043">
    <property type="protein sequence ID" value="ETZ07453.1"/>
    <property type="molecule type" value="Genomic_DNA"/>
</dbReference>
<gene>
    <name evidence="1" type="ORF">P618_200345</name>
</gene>
<evidence type="ECO:0000313" key="2">
    <source>
        <dbReference type="Proteomes" id="UP000019112"/>
    </source>
</evidence>
<name>W6TE74_HOLOB</name>
<reference evidence="1 2" key="1">
    <citation type="journal article" date="2014" name="FEMS Microbiol. Lett.">
        <title>Draft genome sequences of three Holospora species (Holospora obtusa, Holospora undulata, and Holospora elegans), endonuclear symbiotic bacteria of the ciliate Paramecium caudatum.</title>
        <authorList>
            <person name="Dohra H."/>
            <person name="Tanaka K."/>
            <person name="Suzuki T."/>
            <person name="Fujishima M."/>
            <person name="Suzuki H."/>
        </authorList>
    </citation>
    <scope>NUCLEOTIDE SEQUENCE [LARGE SCALE GENOMIC DNA]</scope>
    <source>
        <strain evidence="1 2">F1</strain>
    </source>
</reference>
<accession>W6TE74</accession>
<protein>
    <submittedName>
        <fullName evidence="1">Uncharacterized protein</fullName>
    </submittedName>
</protein>
<sequence>MVKICKKYQWNSEKHGANQDGKDNSKRKKWLKLHFGIGLDSRLVVCQEITDNRSVTDCLIAQIMCE</sequence>
<comment type="caution">
    <text evidence="1">The sequence shown here is derived from an EMBL/GenBank/DDBJ whole genome shotgun (WGS) entry which is preliminary data.</text>
</comment>
<organism evidence="1 2">
    <name type="scientific">Holospora obtusa F1</name>
    <dbReference type="NCBI Taxonomy" id="1399147"/>
    <lineage>
        <taxon>Bacteria</taxon>
        <taxon>Pseudomonadati</taxon>
        <taxon>Pseudomonadota</taxon>
        <taxon>Alphaproteobacteria</taxon>
        <taxon>Holosporales</taxon>
        <taxon>Holosporaceae</taxon>
        <taxon>Holospora</taxon>
    </lineage>
</organism>
<dbReference type="AlphaFoldDB" id="W6TE74"/>